<evidence type="ECO:0000313" key="2">
    <source>
        <dbReference type="Proteomes" id="UP000521943"/>
    </source>
</evidence>
<dbReference type="OrthoDB" id="3149552at2759"/>
<organism evidence="1 2">
    <name type="scientific">Ephemerocybe angulata</name>
    <dbReference type="NCBI Taxonomy" id="980116"/>
    <lineage>
        <taxon>Eukaryota</taxon>
        <taxon>Fungi</taxon>
        <taxon>Dikarya</taxon>
        <taxon>Basidiomycota</taxon>
        <taxon>Agaricomycotina</taxon>
        <taxon>Agaricomycetes</taxon>
        <taxon>Agaricomycetidae</taxon>
        <taxon>Agaricales</taxon>
        <taxon>Agaricineae</taxon>
        <taxon>Psathyrellaceae</taxon>
        <taxon>Ephemerocybe</taxon>
    </lineage>
</organism>
<name>A0A8H6HHQ3_9AGAR</name>
<gene>
    <name evidence="1" type="ORF">DFP72DRAFT_1075514</name>
</gene>
<accession>A0A8H6HHQ3</accession>
<evidence type="ECO:0000313" key="1">
    <source>
        <dbReference type="EMBL" id="KAF6747255.1"/>
    </source>
</evidence>
<proteinExistence type="predicted"/>
<reference evidence="1 2" key="1">
    <citation type="submission" date="2020-07" db="EMBL/GenBank/DDBJ databases">
        <title>Comparative genomics of pyrophilous fungi reveals a link between fire events and developmental genes.</title>
        <authorList>
            <consortium name="DOE Joint Genome Institute"/>
            <person name="Steindorff A.S."/>
            <person name="Carver A."/>
            <person name="Calhoun S."/>
            <person name="Stillman K."/>
            <person name="Liu H."/>
            <person name="Lipzen A."/>
            <person name="Pangilinan J."/>
            <person name="Labutti K."/>
            <person name="Bruns T.D."/>
            <person name="Grigoriev I.V."/>
        </authorList>
    </citation>
    <scope>NUCLEOTIDE SEQUENCE [LARGE SCALE GENOMIC DNA]</scope>
    <source>
        <strain evidence="1 2">CBS 144469</strain>
    </source>
</reference>
<keyword evidence="2" id="KW-1185">Reference proteome</keyword>
<comment type="caution">
    <text evidence="1">The sequence shown here is derived from an EMBL/GenBank/DDBJ whole genome shotgun (WGS) entry which is preliminary data.</text>
</comment>
<dbReference type="Proteomes" id="UP000521943">
    <property type="component" value="Unassembled WGS sequence"/>
</dbReference>
<dbReference type="EMBL" id="JACGCI010000083">
    <property type="protein sequence ID" value="KAF6747255.1"/>
    <property type="molecule type" value="Genomic_DNA"/>
</dbReference>
<sequence length="81" mass="9506">MSIWVLDVGEVTEEQDRGLMWCKGAFKQDPLESRLPYLEMKTKTKHNYNAVLVDEQRILGIRNISGEEWNVVREVEIIHYG</sequence>
<protein>
    <submittedName>
        <fullName evidence="1">Uncharacterized protein</fullName>
    </submittedName>
</protein>
<dbReference type="AlphaFoldDB" id="A0A8H6HHQ3"/>